<name>A0A1Q9C3W0_SYMMI</name>
<sequence>MRETGATQGDQGINCGQDGLSCGEIYAAAVHMKASGSPSRWARPALSAAGGLSVLQQRVLIAKAQAAREQLTQRHLLVVRWVAGPRDGQLEEDIQVARAVSFFSENEVRVEGGGGCGSQCRRGPLGSHARQVSDEMLCCFVPAPAYLGAEHEEPLRASGAELWVGGSLAPLCDPQHGTIVRHGAGLGLARSGQRRHKGRVAAQGSSHRRCAVDDQVKTAPVVWRNAGSSGGAEPLLRDHLAICPNGFARNSHPRPFDDLGSPSQEPSARAGQGMVAEDVDAQTATQRKLHGLRGQRGGWALGDMSGSNVRSRRLLSVATGGRLSAIARPASRFGVPSLQLADACLGQSRGALAKHRECVAHAAQYAVGAASAVLDKPSAGFRRVFVGSYTAYGSRSGATGGEDVVKKRDVAVEISRAGQAQGKKAGGKAAGGCHGEQGASSAERFCVRAAVPPLACTVLQFRATQLCRYWRACSSAENSRSLLCRLWPTTGGGRDGPLAKAREKFDKGGSFTAPAATELESEDDKLASRRLSELSVGALLGSARECECSVGSATC</sequence>
<keyword evidence="3" id="KW-1185">Reference proteome</keyword>
<evidence type="ECO:0000256" key="1">
    <source>
        <dbReference type="SAM" id="MobiDB-lite"/>
    </source>
</evidence>
<gene>
    <name evidence="2" type="ORF">AK812_SmicGene42319</name>
</gene>
<reference evidence="2 3" key="1">
    <citation type="submission" date="2016-02" db="EMBL/GenBank/DDBJ databases">
        <title>Genome analysis of coral dinoflagellate symbionts highlights evolutionary adaptations to a symbiotic lifestyle.</title>
        <authorList>
            <person name="Aranda M."/>
            <person name="Li Y."/>
            <person name="Liew Y.J."/>
            <person name="Baumgarten S."/>
            <person name="Simakov O."/>
            <person name="Wilson M."/>
            <person name="Piel J."/>
            <person name="Ashoor H."/>
            <person name="Bougouffa S."/>
            <person name="Bajic V.B."/>
            <person name="Ryu T."/>
            <person name="Ravasi T."/>
            <person name="Bayer T."/>
            <person name="Micklem G."/>
            <person name="Kim H."/>
            <person name="Bhak J."/>
            <person name="Lajeunesse T.C."/>
            <person name="Voolstra C.R."/>
        </authorList>
    </citation>
    <scope>NUCLEOTIDE SEQUENCE [LARGE SCALE GENOMIC DNA]</scope>
    <source>
        <strain evidence="2 3">CCMP2467</strain>
    </source>
</reference>
<protein>
    <submittedName>
        <fullName evidence="2">Uncharacterized protein</fullName>
    </submittedName>
</protein>
<feature type="region of interest" description="Disordered" evidence="1">
    <location>
        <begin position="187"/>
        <end position="211"/>
    </location>
</feature>
<organism evidence="2 3">
    <name type="scientific">Symbiodinium microadriaticum</name>
    <name type="common">Dinoflagellate</name>
    <name type="synonym">Zooxanthella microadriatica</name>
    <dbReference type="NCBI Taxonomy" id="2951"/>
    <lineage>
        <taxon>Eukaryota</taxon>
        <taxon>Sar</taxon>
        <taxon>Alveolata</taxon>
        <taxon>Dinophyceae</taxon>
        <taxon>Suessiales</taxon>
        <taxon>Symbiodiniaceae</taxon>
        <taxon>Symbiodinium</taxon>
    </lineage>
</organism>
<accession>A0A1Q9C3W0</accession>
<dbReference type="EMBL" id="LSRX01001738">
    <property type="protein sequence ID" value="OLP77607.1"/>
    <property type="molecule type" value="Genomic_DNA"/>
</dbReference>
<dbReference type="Proteomes" id="UP000186817">
    <property type="component" value="Unassembled WGS sequence"/>
</dbReference>
<comment type="caution">
    <text evidence="2">The sequence shown here is derived from an EMBL/GenBank/DDBJ whole genome shotgun (WGS) entry which is preliminary data.</text>
</comment>
<evidence type="ECO:0000313" key="3">
    <source>
        <dbReference type="Proteomes" id="UP000186817"/>
    </source>
</evidence>
<proteinExistence type="predicted"/>
<dbReference type="AlphaFoldDB" id="A0A1Q9C3W0"/>
<evidence type="ECO:0000313" key="2">
    <source>
        <dbReference type="EMBL" id="OLP77607.1"/>
    </source>
</evidence>